<gene>
    <name evidence="3" type="ORF">SLS60_001682</name>
</gene>
<reference evidence="3 4" key="1">
    <citation type="submission" date="2024-02" db="EMBL/GenBank/DDBJ databases">
        <title>De novo assembly and annotation of 12 fungi associated with fruit tree decline syndrome in Ontario, Canada.</title>
        <authorList>
            <person name="Sulman M."/>
            <person name="Ellouze W."/>
            <person name="Ilyukhin E."/>
        </authorList>
    </citation>
    <scope>NUCLEOTIDE SEQUENCE [LARGE SCALE GENOMIC DNA]</scope>
    <source>
        <strain evidence="3 4">M42-189</strain>
    </source>
</reference>
<dbReference type="Proteomes" id="UP001521785">
    <property type="component" value="Unassembled WGS sequence"/>
</dbReference>
<evidence type="ECO:0000313" key="3">
    <source>
        <dbReference type="EMBL" id="KAL1610017.1"/>
    </source>
</evidence>
<feature type="region of interest" description="Disordered" evidence="1">
    <location>
        <begin position="588"/>
        <end position="610"/>
    </location>
</feature>
<evidence type="ECO:0000259" key="2">
    <source>
        <dbReference type="Pfam" id="PF24625"/>
    </source>
</evidence>
<accession>A0ABR3S1C0</accession>
<protein>
    <recommendedName>
        <fullName evidence="2">DUF7626 domain-containing protein</fullName>
    </recommendedName>
</protein>
<feature type="region of interest" description="Disordered" evidence="1">
    <location>
        <begin position="387"/>
        <end position="457"/>
    </location>
</feature>
<keyword evidence="4" id="KW-1185">Reference proteome</keyword>
<evidence type="ECO:0000313" key="4">
    <source>
        <dbReference type="Proteomes" id="UP001521785"/>
    </source>
</evidence>
<feature type="compositionally biased region" description="Basic and acidic residues" evidence="1">
    <location>
        <begin position="387"/>
        <end position="431"/>
    </location>
</feature>
<dbReference type="InterPro" id="IPR056043">
    <property type="entry name" value="DUF7626"/>
</dbReference>
<feature type="domain" description="DUF7626" evidence="2">
    <location>
        <begin position="207"/>
        <end position="261"/>
    </location>
</feature>
<proteinExistence type="predicted"/>
<dbReference type="Pfam" id="PF24625">
    <property type="entry name" value="DUF7626"/>
    <property type="match status" value="1"/>
</dbReference>
<dbReference type="EMBL" id="JAKJXO020000002">
    <property type="protein sequence ID" value="KAL1610017.1"/>
    <property type="molecule type" value="Genomic_DNA"/>
</dbReference>
<name>A0ABR3S1C0_9PLEO</name>
<evidence type="ECO:0000256" key="1">
    <source>
        <dbReference type="SAM" id="MobiDB-lite"/>
    </source>
</evidence>
<feature type="compositionally biased region" description="Low complexity" evidence="1">
    <location>
        <begin position="433"/>
        <end position="449"/>
    </location>
</feature>
<organism evidence="3 4">
    <name type="scientific">Paraconiothyrium brasiliense</name>
    <dbReference type="NCBI Taxonomy" id="300254"/>
    <lineage>
        <taxon>Eukaryota</taxon>
        <taxon>Fungi</taxon>
        <taxon>Dikarya</taxon>
        <taxon>Ascomycota</taxon>
        <taxon>Pezizomycotina</taxon>
        <taxon>Dothideomycetes</taxon>
        <taxon>Pleosporomycetidae</taxon>
        <taxon>Pleosporales</taxon>
        <taxon>Massarineae</taxon>
        <taxon>Didymosphaeriaceae</taxon>
        <taxon>Paraconiothyrium</taxon>
    </lineage>
</organism>
<comment type="caution">
    <text evidence="3">The sequence shown here is derived from an EMBL/GenBank/DDBJ whole genome shotgun (WGS) entry which is preliminary data.</text>
</comment>
<sequence>MAPRGTTLTLDLSDEDIGGDNCSVASFSDDVAPVDEDFASDSLPIAPSYDEDGITFAHDNVLPPSNRIILDEDGALLGYDEYVRSSSPAPLQGYSDYIGANAPDPDYAPSSIHGDLYNEDAAPSAKRPKTALPVRSKVTQPAHFHHSNLAAERSAKRVTVDESRSYHIDDDAGISYQASSRVAGTFGRRNREKGSTLPAYHKKVSHELDSDDELMMAMREKGYSDKQIAVNFAKQHRVKYDSKSISTRIQRIKIVQSQRVDFELENGLREWTLKDVSCSPQYNLTRTTAALHMEGLALNSSLTLTQDQLLLRAYDLASIEIAYEIERLRAWRFKKTAEWMRRMNKGSVFSGKACHARYSSLLDDTATIPCDVDDDPAQRRADMEVLRQQKEDEREAEREAKEAKEAERERIKNEAAVRQAKISEEKAEKSAQAKRAASARAATRATKQTFNQRQAEDHLKKKKAAAADKLAKKAASEAERKFREEFALKHFKHITEDTPDPRRVLDVVDLRKLCRARKINDHVMRKDGETKKVLLQRLRDADERLRVTDLRELVKARGIPHGGTKLQMKYQLALCVARSCESFVQDVQDDEGADGGDEAEGGLEVDVMVE</sequence>